<dbReference type="AlphaFoldDB" id="A0A0F9TE18"/>
<sequence length="182" mass="19290">MSSSDPLRPRALVAVGLALAVLALPACTARPLYASADNSDMLAPGGALAALRGRIAVSEANSRTDQIVRNALLSRLNQGTRVAQPLYEVRLTVTGSETGIAIESGGALSSALYRMTARYQLVRLSDNQVVDKASRTTTVPFDRTAQLYQTQRALIDARQQAGEDVAAQLEIALVRALEKAGV</sequence>
<proteinExistence type="predicted"/>
<name>A0A0F9TE18_9ZZZZ</name>
<reference evidence="1" key="1">
    <citation type="journal article" date="2015" name="Nature">
        <title>Complex archaea that bridge the gap between prokaryotes and eukaryotes.</title>
        <authorList>
            <person name="Spang A."/>
            <person name="Saw J.H."/>
            <person name="Jorgensen S.L."/>
            <person name="Zaremba-Niedzwiedzka K."/>
            <person name="Martijn J."/>
            <person name="Lind A.E."/>
            <person name="van Eijk R."/>
            <person name="Schleper C."/>
            <person name="Guy L."/>
            <person name="Ettema T.J."/>
        </authorList>
    </citation>
    <scope>NUCLEOTIDE SEQUENCE</scope>
</reference>
<protein>
    <recommendedName>
        <fullName evidence="2">LPS-assembly lipoprotein</fullName>
    </recommendedName>
</protein>
<dbReference type="Gene3D" id="3.30.160.150">
    <property type="entry name" value="Lipoprotein like domain"/>
    <property type="match status" value="1"/>
</dbReference>
<accession>A0A0F9TE18</accession>
<gene>
    <name evidence="1" type="ORF">LCGC14_0360800</name>
</gene>
<organism evidence="1">
    <name type="scientific">marine sediment metagenome</name>
    <dbReference type="NCBI Taxonomy" id="412755"/>
    <lineage>
        <taxon>unclassified sequences</taxon>
        <taxon>metagenomes</taxon>
        <taxon>ecological metagenomes</taxon>
    </lineage>
</organism>
<evidence type="ECO:0000313" key="1">
    <source>
        <dbReference type="EMBL" id="KKN77404.1"/>
    </source>
</evidence>
<evidence type="ECO:0008006" key="2">
    <source>
        <dbReference type="Google" id="ProtNLM"/>
    </source>
</evidence>
<comment type="caution">
    <text evidence="1">The sequence shown here is derived from an EMBL/GenBank/DDBJ whole genome shotgun (WGS) entry which is preliminary data.</text>
</comment>
<dbReference type="EMBL" id="LAZR01000279">
    <property type="protein sequence ID" value="KKN77404.1"/>
    <property type="molecule type" value="Genomic_DNA"/>
</dbReference>